<evidence type="ECO:0000259" key="7">
    <source>
        <dbReference type="Pfam" id="PF13462"/>
    </source>
</evidence>
<dbReference type="Pfam" id="PF13462">
    <property type="entry name" value="Thioredoxin_4"/>
    <property type="match status" value="1"/>
</dbReference>
<accession>A0A249LFB5</accession>
<evidence type="ECO:0000256" key="6">
    <source>
        <dbReference type="SAM" id="Phobius"/>
    </source>
</evidence>
<feature type="domain" description="Thioredoxin-like fold" evidence="7">
    <location>
        <begin position="59"/>
        <end position="214"/>
    </location>
</feature>
<dbReference type="CDD" id="cd02972">
    <property type="entry name" value="DsbA_family"/>
    <property type="match status" value="1"/>
</dbReference>
<evidence type="ECO:0000256" key="3">
    <source>
        <dbReference type="ARBA" id="ARBA00023002"/>
    </source>
</evidence>
<sequence>MSSKTPKGPDNTTRNLVIGMVVLVVAVGAIFSVLSNKENTSAALPSSVSKDDGYGIVYNGDIKGVPVIDIWEDFQCPVCARFEQVNGGYIEELIEEKKAKVVFHTLSFLGPESALAANAAACSSDENKFLGFHKAFYQNLPAENAGVVTAEYLIALGEFADINSPKFGECVKNLNYKEWVNNVAASGGEKNINSTPTVFINGKEIRRGTSGTDLGEYFDAAAFVKAVEGK</sequence>
<dbReference type="GO" id="GO:0016853">
    <property type="term" value="F:isomerase activity"/>
    <property type="evidence" value="ECO:0007669"/>
    <property type="project" value="UniProtKB-KW"/>
</dbReference>
<organism evidence="8 9">
    <name type="scientific">Candidatus Planktophila limnetica</name>
    <dbReference type="NCBI Taxonomy" id="573600"/>
    <lineage>
        <taxon>Bacteria</taxon>
        <taxon>Bacillati</taxon>
        <taxon>Actinomycetota</taxon>
        <taxon>Actinomycetes</taxon>
        <taxon>Candidatus Nanopelagicales</taxon>
        <taxon>Candidatus Nanopelagicaceae</taxon>
        <taxon>Candidatus Planktophila</taxon>
    </lineage>
</organism>
<dbReference type="OrthoDB" id="4135024at2"/>
<keyword evidence="6" id="KW-0472">Membrane</keyword>
<keyword evidence="6" id="KW-1133">Transmembrane helix</keyword>
<proteinExistence type="inferred from homology"/>
<evidence type="ECO:0000256" key="5">
    <source>
        <dbReference type="ARBA" id="ARBA00023284"/>
    </source>
</evidence>
<keyword evidence="3" id="KW-0560">Oxidoreductase</keyword>
<gene>
    <name evidence="8" type="ORF">PHILAsVB114_03975</name>
</gene>
<dbReference type="PANTHER" id="PTHR13887:SF14">
    <property type="entry name" value="DISULFIDE BOND FORMATION PROTEIN D"/>
    <property type="match status" value="1"/>
</dbReference>
<dbReference type="Gene3D" id="3.40.30.10">
    <property type="entry name" value="Glutaredoxin"/>
    <property type="match status" value="1"/>
</dbReference>
<dbReference type="KEGG" id="plim:PHILAsVB114_03975"/>
<dbReference type="GO" id="GO:0016491">
    <property type="term" value="F:oxidoreductase activity"/>
    <property type="evidence" value="ECO:0007669"/>
    <property type="project" value="UniProtKB-KW"/>
</dbReference>
<protein>
    <submittedName>
        <fullName evidence="8">Protein-disulfide isomerase</fullName>
    </submittedName>
</protein>
<keyword evidence="2" id="KW-0732">Signal</keyword>
<dbReference type="AlphaFoldDB" id="A0A249LFB5"/>
<dbReference type="SUPFAM" id="SSF52833">
    <property type="entry name" value="Thioredoxin-like"/>
    <property type="match status" value="1"/>
</dbReference>
<dbReference type="Proteomes" id="UP000217221">
    <property type="component" value="Chromosome"/>
</dbReference>
<evidence type="ECO:0000256" key="2">
    <source>
        <dbReference type="ARBA" id="ARBA00022729"/>
    </source>
</evidence>
<dbReference type="PANTHER" id="PTHR13887">
    <property type="entry name" value="GLUTATHIONE S-TRANSFERASE KAPPA"/>
    <property type="match status" value="1"/>
</dbReference>
<keyword evidence="4" id="KW-1015">Disulfide bond</keyword>
<reference evidence="8 9" key="1">
    <citation type="submission" date="2016-07" db="EMBL/GenBank/DDBJ databases">
        <title>High microdiversification within the ubiquitous acI lineage of Actinobacteria.</title>
        <authorList>
            <person name="Neuenschwander S.M."/>
            <person name="Salcher M."/>
            <person name="Ghai R."/>
            <person name="Pernthaler J."/>
        </authorList>
    </citation>
    <scope>NUCLEOTIDE SEQUENCE [LARGE SCALE GENOMIC DNA]</scope>
    <source>
        <strain evidence="8">MMS-VB-114</strain>
    </source>
</reference>
<comment type="similarity">
    <text evidence="1">Belongs to the thioredoxin family. DsbA subfamily.</text>
</comment>
<dbReference type="RefSeq" id="WP_095698097.1">
    <property type="nucleotide sequence ID" value="NZ_CP016782.1"/>
</dbReference>
<keyword evidence="5" id="KW-0676">Redox-active center</keyword>
<dbReference type="EMBL" id="CP016782">
    <property type="protein sequence ID" value="ASY27798.1"/>
    <property type="molecule type" value="Genomic_DNA"/>
</dbReference>
<keyword evidence="8" id="KW-0413">Isomerase</keyword>
<feature type="transmembrane region" description="Helical" evidence="6">
    <location>
        <begin position="16"/>
        <end position="34"/>
    </location>
</feature>
<name>A0A249LFB5_9ACTN</name>
<evidence type="ECO:0000313" key="9">
    <source>
        <dbReference type="Proteomes" id="UP000217221"/>
    </source>
</evidence>
<keyword evidence="6" id="KW-0812">Transmembrane</keyword>
<dbReference type="InterPro" id="IPR036249">
    <property type="entry name" value="Thioredoxin-like_sf"/>
</dbReference>
<evidence type="ECO:0000256" key="1">
    <source>
        <dbReference type="ARBA" id="ARBA00005791"/>
    </source>
</evidence>
<evidence type="ECO:0000313" key="8">
    <source>
        <dbReference type="EMBL" id="ASY27798.1"/>
    </source>
</evidence>
<dbReference type="InterPro" id="IPR012336">
    <property type="entry name" value="Thioredoxin-like_fold"/>
</dbReference>
<keyword evidence="9" id="KW-1185">Reference proteome</keyword>
<evidence type="ECO:0000256" key="4">
    <source>
        <dbReference type="ARBA" id="ARBA00023157"/>
    </source>
</evidence>